<comment type="caution">
    <text evidence="7">The sequence shown here is derived from an EMBL/GenBank/DDBJ whole genome shotgun (WGS) entry which is preliminary data.</text>
</comment>
<organism evidence="7 8">
    <name type="scientific">Fulvimonas yonginensis</name>
    <dbReference type="NCBI Taxonomy" id="1495200"/>
    <lineage>
        <taxon>Bacteria</taxon>
        <taxon>Pseudomonadati</taxon>
        <taxon>Pseudomonadota</taxon>
        <taxon>Gammaproteobacteria</taxon>
        <taxon>Lysobacterales</taxon>
        <taxon>Rhodanobacteraceae</taxon>
        <taxon>Fulvimonas</taxon>
    </lineage>
</organism>
<dbReference type="RefSeq" id="WP_336806240.1">
    <property type="nucleotide sequence ID" value="NZ_JBBBNY010000001.1"/>
</dbReference>
<feature type="transmembrane region" description="Helical" evidence="6">
    <location>
        <begin position="6"/>
        <end position="32"/>
    </location>
</feature>
<evidence type="ECO:0000313" key="7">
    <source>
        <dbReference type="EMBL" id="MEI7035626.1"/>
    </source>
</evidence>
<feature type="transmembrane region" description="Helical" evidence="6">
    <location>
        <begin position="254"/>
        <end position="273"/>
    </location>
</feature>
<sequence>MSALMPWLGTLVLLGGSVVFVAVIDSLAFALIAQRPPVNLMRDALLAPWRAVAVSLVRQQNRTEHPDRLNWALAPALYLALAGIGLAVVPLAPGVAVIDSSASVVLWGAVETLTVIAVFLHGWSANAPLPLIGAYRYAAMGLPIMLLSMFVLIGTALPAQSLSVADIVASQHDVWNVLRQPLGLLLFLLLGLSLSLRGPFDYADSADLAGGTASEVSGAARLTWQLARHAMLVAFAAMASSAFLGGYLGPVRAGPWWLALKMLVLITLLVGAGHSLARLPPSRMLTVLWTVLLPLSFLDLALAGVVALW</sequence>
<evidence type="ECO:0000256" key="1">
    <source>
        <dbReference type="ARBA" id="ARBA00004141"/>
    </source>
</evidence>
<evidence type="ECO:0000256" key="6">
    <source>
        <dbReference type="SAM" id="Phobius"/>
    </source>
</evidence>
<dbReference type="PANTHER" id="PTHR11432:SF3">
    <property type="entry name" value="NADH-UBIQUINONE OXIDOREDUCTASE CHAIN 1"/>
    <property type="match status" value="1"/>
</dbReference>
<keyword evidence="5" id="KW-0520">NAD</keyword>
<dbReference type="Proteomes" id="UP001381174">
    <property type="component" value="Unassembled WGS sequence"/>
</dbReference>
<keyword evidence="7" id="KW-0560">Oxidoreductase</keyword>
<reference evidence="7 8" key="1">
    <citation type="journal article" date="2014" name="Int. J. Syst. Evol. Microbiol.">
        <title>Fulvimonas yonginensis sp. nov., isolated from greenhouse soil, and emended description of the genus Fulvimonas.</title>
        <authorList>
            <person name="Ahn J.H."/>
            <person name="Kim S.J."/>
            <person name="Weon H.Y."/>
            <person name="Hong S.B."/>
            <person name="Seok S.J."/>
            <person name="Kwon S.W."/>
        </authorList>
    </citation>
    <scope>NUCLEOTIDE SEQUENCE [LARGE SCALE GENOMIC DNA]</scope>
    <source>
        <strain evidence="7 8">KACC 16952</strain>
    </source>
</reference>
<keyword evidence="3 6" id="KW-1133">Transmembrane helix</keyword>
<dbReference type="InterPro" id="IPR001694">
    <property type="entry name" value="NADH_UbQ_OxRdtase_su1/FPO"/>
</dbReference>
<feature type="transmembrane region" description="Helical" evidence="6">
    <location>
        <begin position="135"/>
        <end position="157"/>
    </location>
</feature>
<evidence type="ECO:0000256" key="2">
    <source>
        <dbReference type="ARBA" id="ARBA00022692"/>
    </source>
</evidence>
<evidence type="ECO:0000313" key="8">
    <source>
        <dbReference type="Proteomes" id="UP001381174"/>
    </source>
</evidence>
<keyword evidence="4 6" id="KW-0472">Membrane</keyword>
<keyword evidence="2 5" id="KW-0812">Transmembrane</keyword>
<dbReference type="PANTHER" id="PTHR11432">
    <property type="entry name" value="NADH DEHYDROGENASE SUBUNIT 1"/>
    <property type="match status" value="1"/>
</dbReference>
<feature type="transmembrane region" description="Helical" evidence="6">
    <location>
        <begin position="104"/>
        <end position="123"/>
    </location>
</feature>
<evidence type="ECO:0000256" key="4">
    <source>
        <dbReference type="ARBA" id="ARBA00023136"/>
    </source>
</evidence>
<feature type="transmembrane region" description="Helical" evidence="6">
    <location>
        <begin position="230"/>
        <end position="248"/>
    </location>
</feature>
<feature type="transmembrane region" description="Helical" evidence="6">
    <location>
        <begin position="285"/>
        <end position="308"/>
    </location>
</feature>
<dbReference type="EMBL" id="JBBBNY010000001">
    <property type="protein sequence ID" value="MEI7035626.1"/>
    <property type="molecule type" value="Genomic_DNA"/>
</dbReference>
<gene>
    <name evidence="7" type="ORF">WAT24_02505</name>
</gene>
<name>A0ABU8J8V0_9GAMM</name>
<comment type="subcellular location">
    <subcellularLocation>
        <location evidence="5">Cell membrane</location>
        <topology evidence="5">Multi-pass membrane protein</topology>
    </subcellularLocation>
    <subcellularLocation>
        <location evidence="1">Membrane</location>
        <topology evidence="1">Multi-pass membrane protein</topology>
    </subcellularLocation>
</comment>
<keyword evidence="8" id="KW-1185">Reference proteome</keyword>
<feature type="transmembrane region" description="Helical" evidence="6">
    <location>
        <begin position="69"/>
        <end position="92"/>
    </location>
</feature>
<dbReference type="Pfam" id="PF00146">
    <property type="entry name" value="NADHdh"/>
    <property type="match status" value="1"/>
</dbReference>
<evidence type="ECO:0000256" key="3">
    <source>
        <dbReference type="ARBA" id="ARBA00022989"/>
    </source>
</evidence>
<feature type="transmembrane region" description="Helical" evidence="6">
    <location>
        <begin position="177"/>
        <end position="196"/>
    </location>
</feature>
<protein>
    <submittedName>
        <fullName evidence="7">NADH-quinone oxidoreductase subunit H</fullName>
        <ecNumber evidence="7">1.6.5.9</ecNumber>
    </submittedName>
</protein>
<dbReference type="EC" id="1.6.5.9" evidence="7"/>
<dbReference type="GO" id="GO:0050136">
    <property type="term" value="F:NADH dehydrogenase (quinone) (non-electrogenic) activity"/>
    <property type="evidence" value="ECO:0007669"/>
    <property type="project" value="UniProtKB-EC"/>
</dbReference>
<evidence type="ECO:0000256" key="5">
    <source>
        <dbReference type="RuleBase" id="RU000471"/>
    </source>
</evidence>
<comment type="similarity">
    <text evidence="5">Belongs to the complex I subunit 1 family.</text>
</comment>
<proteinExistence type="inferred from homology"/>
<accession>A0ABU8J8V0</accession>